<dbReference type="Pfam" id="PF12146">
    <property type="entry name" value="Hydrolase_4"/>
    <property type="match status" value="1"/>
</dbReference>
<dbReference type="AlphaFoldDB" id="A0A6M2BWP7"/>
<evidence type="ECO:0000259" key="1">
    <source>
        <dbReference type="Pfam" id="PF12146"/>
    </source>
</evidence>
<dbReference type="RefSeq" id="WP_166259920.1">
    <property type="nucleotide sequence ID" value="NZ_JAAMOW010000009.1"/>
</dbReference>
<evidence type="ECO:0000313" key="3">
    <source>
        <dbReference type="Proteomes" id="UP000472676"/>
    </source>
</evidence>
<keyword evidence="3" id="KW-1185">Reference proteome</keyword>
<protein>
    <submittedName>
        <fullName evidence="2">Alpha/beta fold hydrolase</fullName>
    </submittedName>
</protein>
<dbReference type="InterPro" id="IPR017208">
    <property type="entry name" value="UCP037442_abhydr"/>
</dbReference>
<dbReference type="SUPFAM" id="SSF53474">
    <property type="entry name" value="alpha/beta-Hydrolases"/>
    <property type="match status" value="1"/>
</dbReference>
<proteinExistence type="predicted"/>
<dbReference type="Gene3D" id="3.40.50.1820">
    <property type="entry name" value="alpha/beta hydrolase"/>
    <property type="match status" value="1"/>
</dbReference>
<evidence type="ECO:0000313" key="2">
    <source>
        <dbReference type="EMBL" id="NGY06399.1"/>
    </source>
</evidence>
<dbReference type="Proteomes" id="UP000472676">
    <property type="component" value="Unassembled WGS sequence"/>
</dbReference>
<name>A0A6M2BWP7_9GAMM</name>
<dbReference type="PIRSF" id="PIRSF037442">
    <property type="entry name" value="UCP037442_abhydr"/>
    <property type="match status" value="1"/>
</dbReference>
<comment type="caution">
    <text evidence="2">The sequence shown here is derived from an EMBL/GenBank/DDBJ whole genome shotgun (WGS) entry which is preliminary data.</text>
</comment>
<reference evidence="2 3" key="1">
    <citation type="journal article" date="2014" name="Int. J. Syst. Evol. Microbiol.">
        <title>Solimonas terrae sp. nov., isolated from soil.</title>
        <authorList>
            <person name="Kim S.J."/>
            <person name="Moon J.Y."/>
            <person name="Weon H.Y."/>
            <person name="Ahn J.H."/>
            <person name="Chen W.M."/>
            <person name="Kwon S.W."/>
        </authorList>
    </citation>
    <scope>NUCLEOTIDE SEQUENCE [LARGE SCALE GENOMIC DNA]</scope>
    <source>
        <strain evidence="2 3">KIS83-12</strain>
    </source>
</reference>
<accession>A0A6M2BWP7</accession>
<dbReference type="EMBL" id="JAAMOW010000009">
    <property type="protein sequence ID" value="NGY06399.1"/>
    <property type="molecule type" value="Genomic_DNA"/>
</dbReference>
<organism evidence="2 3">
    <name type="scientific">Solimonas terrae</name>
    <dbReference type="NCBI Taxonomy" id="1396819"/>
    <lineage>
        <taxon>Bacteria</taxon>
        <taxon>Pseudomonadati</taxon>
        <taxon>Pseudomonadota</taxon>
        <taxon>Gammaproteobacteria</taxon>
        <taxon>Nevskiales</taxon>
        <taxon>Nevskiaceae</taxon>
        <taxon>Solimonas</taxon>
    </lineage>
</organism>
<sequence length="294" mass="32469">MSTEESIEFAAADGYRLHGSLQRPLRARAVIVIHPATGVPERLYLPFARFLAAQGYAVLTYDYRGIGRSAPGSLRGFSARMRDWMEQDVAAATRASAALYPGLPILAIGHSVGGHALGISDATHELRAAAMIASHAGYVGSIRGWTERLRVRAVLLDLGPLLLRCFGYLPWRRLGLGEDLPAGVAREWIGWCRQPGYFFDDPALQARSRFGDKKLPLLVLGFTDDPWANPRAIDALVRHFAQCPLERRQIAPADVGARAIGHMGFFRQRFSDSLWPQLQAWLDRQLPTELSAAT</sequence>
<feature type="domain" description="Serine aminopeptidase S33" evidence="1">
    <location>
        <begin position="27"/>
        <end position="116"/>
    </location>
</feature>
<dbReference type="GO" id="GO:0016787">
    <property type="term" value="F:hydrolase activity"/>
    <property type="evidence" value="ECO:0007669"/>
    <property type="project" value="UniProtKB-KW"/>
</dbReference>
<dbReference type="InterPro" id="IPR029058">
    <property type="entry name" value="AB_hydrolase_fold"/>
</dbReference>
<dbReference type="InterPro" id="IPR022742">
    <property type="entry name" value="Hydrolase_4"/>
</dbReference>
<gene>
    <name evidence="2" type="ORF">G7Y85_16625</name>
</gene>
<keyword evidence="2" id="KW-0378">Hydrolase</keyword>